<evidence type="ECO:0000256" key="1">
    <source>
        <dbReference type="ARBA" id="ARBA00004418"/>
    </source>
</evidence>
<dbReference type="Pfam" id="PF16889">
    <property type="entry name" value="Hepar_II_III_N"/>
    <property type="match status" value="1"/>
</dbReference>
<dbReference type="Proteomes" id="UP000808349">
    <property type="component" value="Unassembled WGS sequence"/>
</dbReference>
<comment type="subcellular location">
    <subcellularLocation>
        <location evidence="1">Periplasm</location>
    </subcellularLocation>
</comment>
<evidence type="ECO:0000259" key="6">
    <source>
        <dbReference type="Pfam" id="PF16889"/>
    </source>
</evidence>
<evidence type="ECO:0000259" key="5">
    <source>
        <dbReference type="Pfam" id="PF07940"/>
    </source>
</evidence>
<dbReference type="AlphaFoldDB" id="A0A9D7S8E0"/>
<feature type="domain" description="Heparinase II/III-like C-terminal" evidence="5">
    <location>
        <begin position="268"/>
        <end position="456"/>
    </location>
</feature>
<comment type="caution">
    <text evidence="7">The sequence shown here is derived from an EMBL/GenBank/DDBJ whole genome shotgun (WGS) entry which is preliminary data.</text>
</comment>
<dbReference type="Pfam" id="PF07940">
    <property type="entry name" value="Hepar_II_III_C"/>
    <property type="match status" value="1"/>
</dbReference>
<dbReference type="SUPFAM" id="SSF48230">
    <property type="entry name" value="Chondroitin AC/alginate lyase"/>
    <property type="match status" value="1"/>
</dbReference>
<dbReference type="Gene3D" id="1.50.10.100">
    <property type="entry name" value="Chondroitin AC/alginate lyase"/>
    <property type="match status" value="1"/>
</dbReference>
<evidence type="ECO:0000256" key="4">
    <source>
        <dbReference type="ARBA" id="ARBA00023239"/>
    </source>
</evidence>
<dbReference type="InterPro" id="IPR012480">
    <property type="entry name" value="Hepar_II_III_C"/>
</dbReference>
<keyword evidence="3" id="KW-0574">Periplasm</keyword>
<protein>
    <submittedName>
        <fullName evidence="7">Heparinase II/III family protein</fullName>
    </submittedName>
</protein>
<dbReference type="InterPro" id="IPR008929">
    <property type="entry name" value="Chondroitin_lyas"/>
</dbReference>
<dbReference type="PANTHER" id="PTHR39210:SF1">
    <property type="entry name" value="HEPARIN-SULFATE LYASE"/>
    <property type="match status" value="1"/>
</dbReference>
<dbReference type="PANTHER" id="PTHR39210">
    <property type="entry name" value="HEPARIN-SULFATE LYASE"/>
    <property type="match status" value="1"/>
</dbReference>
<organism evidence="7 8">
    <name type="scientific">Candidatus Defluviibacterium haderslevense</name>
    <dbReference type="NCBI Taxonomy" id="2981993"/>
    <lineage>
        <taxon>Bacteria</taxon>
        <taxon>Pseudomonadati</taxon>
        <taxon>Bacteroidota</taxon>
        <taxon>Saprospiria</taxon>
        <taxon>Saprospirales</taxon>
        <taxon>Saprospiraceae</taxon>
        <taxon>Candidatus Defluviibacterium</taxon>
    </lineage>
</organism>
<feature type="domain" description="Heparin-sulfate lyase N-terminal" evidence="6">
    <location>
        <begin position="121"/>
        <end position="241"/>
    </location>
</feature>
<evidence type="ECO:0000256" key="3">
    <source>
        <dbReference type="ARBA" id="ARBA00022764"/>
    </source>
</evidence>
<reference evidence="7 8" key="1">
    <citation type="submission" date="2020-10" db="EMBL/GenBank/DDBJ databases">
        <title>Connecting structure to function with the recovery of over 1000 high-quality activated sludge metagenome-assembled genomes encoding full-length rRNA genes using long-read sequencing.</title>
        <authorList>
            <person name="Singleton C.M."/>
            <person name="Petriglieri F."/>
            <person name="Kristensen J.M."/>
            <person name="Kirkegaard R.H."/>
            <person name="Michaelsen T.Y."/>
            <person name="Andersen M.H."/>
            <person name="Karst S.M."/>
            <person name="Dueholm M.S."/>
            <person name="Nielsen P.H."/>
            <person name="Albertsen M."/>
        </authorList>
    </citation>
    <scope>NUCLEOTIDE SEQUENCE [LARGE SCALE GENOMIC DNA]</scope>
    <source>
        <strain evidence="7">Ribe_18-Q3-R11-54_BAT3C.373</strain>
    </source>
</reference>
<keyword evidence="4" id="KW-0456">Lyase</keyword>
<evidence type="ECO:0000313" key="8">
    <source>
        <dbReference type="Proteomes" id="UP000808349"/>
    </source>
</evidence>
<dbReference type="InterPro" id="IPR031680">
    <property type="entry name" value="Hepar_II_III_N"/>
</dbReference>
<keyword evidence="2" id="KW-0732">Signal</keyword>
<dbReference type="EMBL" id="JADKFW010000004">
    <property type="protein sequence ID" value="MBK9717050.1"/>
    <property type="molecule type" value="Genomic_DNA"/>
</dbReference>
<dbReference type="GO" id="GO:0042597">
    <property type="term" value="C:periplasmic space"/>
    <property type="evidence" value="ECO:0007669"/>
    <property type="project" value="UniProtKB-SubCell"/>
</dbReference>
<sequence length="485" mass="56337">MNAKLLTFSNISTYSETGSYNSVSKTFMFLNKTHTFSDSIDWQFMGQGKLWNYHLQYLNYLNDATTSISERNKVLIQLSESVNASAFKLEAYPVSLRIINTLLFYEYVTTDQKSINRALFRQIHFLENNLEYQILANHLLENYIALCMAALYMNDDRLWNKCYAKLCSELEEQILADGAHYERSPMYHSNILYRLILLYQVLIKSNKGDYDLIRYYIQKMATWLFTFCLPNGRYPLFQDSCISGAPPVSWISNTLSQLNIEIHQGILSDSAYFKFEHDPIVLYLNAGNVVPTYQPGHAHADMLHFDLYFKGQPIFVDYGISTYESGPQRQYERSTQAHNTVVINGQNQSEIWSQFRMAQRARIKVSRVDQHHLEGEINHYAGQAWSHKRIFDVHPNQLIIEDFVVAEEAVSSVMYLHCHHNVGNVDLDFEKSKINIAGMQLLILGAHKIVIEDMDEALDFNVYVKSKRISISFEKQIKTIITWHD</sequence>
<evidence type="ECO:0000256" key="2">
    <source>
        <dbReference type="ARBA" id="ARBA00022729"/>
    </source>
</evidence>
<name>A0A9D7S8E0_9BACT</name>
<proteinExistence type="predicted"/>
<gene>
    <name evidence="7" type="ORF">IPO85_05980</name>
</gene>
<dbReference type="Gene3D" id="2.70.98.70">
    <property type="match status" value="1"/>
</dbReference>
<evidence type="ECO:0000313" key="7">
    <source>
        <dbReference type="EMBL" id="MBK9717050.1"/>
    </source>
</evidence>
<dbReference type="GO" id="GO:0016829">
    <property type="term" value="F:lyase activity"/>
    <property type="evidence" value="ECO:0007669"/>
    <property type="project" value="UniProtKB-KW"/>
</dbReference>
<accession>A0A9D7S8E0</accession>